<keyword evidence="5" id="KW-1185">Reference proteome</keyword>
<dbReference type="Proteomes" id="UP001283361">
    <property type="component" value="Unassembled WGS sequence"/>
</dbReference>
<evidence type="ECO:0000256" key="2">
    <source>
        <dbReference type="SAM" id="SignalP"/>
    </source>
</evidence>
<dbReference type="SMART" id="SM00554">
    <property type="entry name" value="FAS1"/>
    <property type="match status" value="4"/>
</dbReference>
<gene>
    <name evidence="4" type="ORF">RRG08_036271</name>
</gene>
<dbReference type="PROSITE" id="PS50213">
    <property type="entry name" value="FAS1"/>
    <property type="match status" value="4"/>
</dbReference>
<dbReference type="AlphaFoldDB" id="A0AAE0YYG6"/>
<accession>A0AAE0YYG6</accession>
<name>A0AAE0YYG6_9GAST</name>
<keyword evidence="2" id="KW-0732">Signal</keyword>
<feature type="transmembrane region" description="Helical" evidence="1">
    <location>
        <begin position="706"/>
        <end position="725"/>
    </location>
</feature>
<sequence>MAAYNTLLVRIQLLVAIFPGVLSQSTSVAQNSYDSLTKLNCSQFKAIIEAANLQQRYKSPSPLTLFVFVDAAYNRLPPYMVTNLYDRSSANNGGANEYVSSFTVDGVIETSSFSKATPYPTWSVKSRKLFLNMRNLRVGNTASGQAGPTKYFANGAMIVQPNIQAGQHVIHILDRVLPLPLFETVLAYVSGYNPDKKIYKFFELFMSKLSVAPQEDSINNYQRQVRSVLVNLAQPVTFFLPSDRAVERIPEGKKGELLGNPKKLLRIITLHIVPKQALYTSLVNHNEQFNTQYNSGRVVFRKNFDREAVYVSGALRQGSTVTARVSSPNITVLNGVVHHIDEVLGFVYKTVMQEISLDPVTTNFEQLIKRARIDLQQTLGASNGVYVFAPTTEAMQAILNIDDNYINDQALINMVLERSILQPDQFISLTDHSGGYESFNIAKSRYNSEIIKIYSAGNDTWVEGGYVKARVVKPDIGCINGVVHQIDAVFGIPTRDLPHTIFCEDWLQSTYIQLKFVGLDNYMRDTQLMRNQACKFSANTPAGNAVPNTGNRIRDTDLSSSSTSTIYQDLCGYTVHRCEFTFFVPNGTAIDNFQRTTYGKTIMQNRKRWRWILRRLLTFREVIYLDRMAPGSQRVMYSDNGDEVVLRTDSRSNIPSAQRTAYIKFESVEAKVIHSDIGATNGVMHIIDSVLFVLDDLTRDVSSAPIAAHGSIFLLTMQFVLAFWMTTDR</sequence>
<evidence type="ECO:0000313" key="4">
    <source>
        <dbReference type="EMBL" id="KAK3758831.1"/>
    </source>
</evidence>
<dbReference type="InterPro" id="IPR036378">
    <property type="entry name" value="FAS1_dom_sf"/>
</dbReference>
<evidence type="ECO:0000259" key="3">
    <source>
        <dbReference type="PROSITE" id="PS50213"/>
    </source>
</evidence>
<proteinExistence type="predicted"/>
<feature type="signal peptide" evidence="2">
    <location>
        <begin position="1"/>
        <end position="23"/>
    </location>
</feature>
<feature type="domain" description="FAS1" evidence="3">
    <location>
        <begin position="198"/>
        <end position="344"/>
    </location>
</feature>
<comment type="caution">
    <text evidence="4">The sequence shown here is derived from an EMBL/GenBank/DDBJ whole genome shotgun (WGS) entry which is preliminary data.</text>
</comment>
<feature type="domain" description="FAS1" evidence="3">
    <location>
        <begin position="348"/>
        <end position="490"/>
    </location>
</feature>
<keyword evidence="1" id="KW-1133">Transmembrane helix</keyword>
<protein>
    <recommendedName>
        <fullName evidence="3">FAS1 domain-containing protein</fullName>
    </recommendedName>
</protein>
<dbReference type="PANTHER" id="PTHR10900">
    <property type="entry name" value="PERIOSTIN-RELATED"/>
    <property type="match status" value="1"/>
</dbReference>
<keyword evidence="1" id="KW-0472">Membrane</keyword>
<organism evidence="4 5">
    <name type="scientific">Elysia crispata</name>
    <name type="common">lettuce slug</name>
    <dbReference type="NCBI Taxonomy" id="231223"/>
    <lineage>
        <taxon>Eukaryota</taxon>
        <taxon>Metazoa</taxon>
        <taxon>Spiralia</taxon>
        <taxon>Lophotrochozoa</taxon>
        <taxon>Mollusca</taxon>
        <taxon>Gastropoda</taxon>
        <taxon>Heterobranchia</taxon>
        <taxon>Euthyneura</taxon>
        <taxon>Panpulmonata</taxon>
        <taxon>Sacoglossa</taxon>
        <taxon>Placobranchoidea</taxon>
        <taxon>Plakobranchidae</taxon>
        <taxon>Elysia</taxon>
    </lineage>
</organism>
<evidence type="ECO:0000256" key="1">
    <source>
        <dbReference type="SAM" id="Phobius"/>
    </source>
</evidence>
<dbReference type="Pfam" id="PF02469">
    <property type="entry name" value="Fasciclin"/>
    <property type="match status" value="4"/>
</dbReference>
<dbReference type="InterPro" id="IPR050904">
    <property type="entry name" value="Adhesion/Biosynth-related"/>
</dbReference>
<feature type="domain" description="FAS1" evidence="3">
    <location>
        <begin position="28"/>
        <end position="177"/>
    </location>
</feature>
<reference evidence="4" key="1">
    <citation type="journal article" date="2023" name="G3 (Bethesda)">
        <title>A reference genome for the long-term kleptoplast-retaining sea slug Elysia crispata morphotype clarki.</title>
        <authorList>
            <person name="Eastman K.E."/>
            <person name="Pendleton A.L."/>
            <person name="Shaikh M.A."/>
            <person name="Suttiyut T."/>
            <person name="Ogas R."/>
            <person name="Tomko P."/>
            <person name="Gavelis G."/>
            <person name="Widhalm J.R."/>
            <person name="Wisecaver J.H."/>
        </authorList>
    </citation>
    <scope>NUCLEOTIDE SEQUENCE</scope>
    <source>
        <strain evidence="4">ECLA1</strain>
    </source>
</reference>
<keyword evidence="1" id="KW-0812">Transmembrane</keyword>
<dbReference type="Gene3D" id="2.30.180.10">
    <property type="entry name" value="FAS1 domain"/>
    <property type="match status" value="4"/>
</dbReference>
<dbReference type="PANTHER" id="PTHR10900:SF77">
    <property type="entry name" value="FI19380P1"/>
    <property type="match status" value="1"/>
</dbReference>
<dbReference type="EMBL" id="JAWDGP010005207">
    <property type="protein sequence ID" value="KAK3758831.1"/>
    <property type="molecule type" value="Genomic_DNA"/>
</dbReference>
<evidence type="ECO:0000313" key="5">
    <source>
        <dbReference type="Proteomes" id="UP001283361"/>
    </source>
</evidence>
<feature type="chain" id="PRO_5042288789" description="FAS1 domain-containing protein" evidence="2">
    <location>
        <begin position="24"/>
        <end position="729"/>
    </location>
</feature>
<dbReference type="SUPFAM" id="SSF82153">
    <property type="entry name" value="FAS1 domain"/>
    <property type="match status" value="4"/>
</dbReference>
<dbReference type="InterPro" id="IPR000782">
    <property type="entry name" value="FAS1_domain"/>
</dbReference>
<feature type="domain" description="FAS1" evidence="3">
    <location>
        <begin position="550"/>
        <end position="691"/>
    </location>
</feature>